<dbReference type="PANTHER" id="PTHR48050">
    <property type="entry name" value="STEROL 3-BETA-GLUCOSYLTRANSFERASE"/>
    <property type="match status" value="1"/>
</dbReference>
<keyword evidence="2" id="KW-0547">Nucleotide-binding</keyword>
<dbReference type="InterPro" id="IPR004276">
    <property type="entry name" value="GlycoTrans_28_N"/>
</dbReference>
<keyword evidence="6" id="KW-0472">Membrane</keyword>
<keyword evidence="3" id="KW-0418">Kinase</keyword>
<evidence type="ECO:0000256" key="6">
    <source>
        <dbReference type="SAM" id="Phobius"/>
    </source>
</evidence>
<feature type="domain" description="Glycosyltransferase family 28 N-terminal" evidence="7">
    <location>
        <begin position="54"/>
        <end position="114"/>
    </location>
</feature>
<dbReference type="EMBL" id="JAESDN010000002">
    <property type="protein sequence ID" value="KAG7055276.1"/>
    <property type="molecule type" value="Genomic_DNA"/>
</dbReference>
<feature type="compositionally biased region" description="Polar residues" evidence="5">
    <location>
        <begin position="18"/>
        <end position="33"/>
    </location>
</feature>
<dbReference type="GO" id="GO:0016774">
    <property type="term" value="F:phosphotransferase activity, carboxyl group as acceptor"/>
    <property type="evidence" value="ECO:0007669"/>
    <property type="project" value="InterPro"/>
</dbReference>
<dbReference type="CDD" id="cd03784">
    <property type="entry name" value="GT1_Gtf-like"/>
    <property type="match status" value="1"/>
</dbReference>
<comment type="caution">
    <text evidence="9">The sequence shown here is derived from an EMBL/GenBank/DDBJ whole genome shotgun (WGS) entry which is preliminary data.</text>
</comment>
<dbReference type="Pfam" id="PF06722">
    <property type="entry name" value="EryCIII-like_C"/>
    <property type="match status" value="1"/>
</dbReference>
<name>A0A9P7RFV1_9PEZI</name>
<dbReference type="Proteomes" id="UP000699042">
    <property type="component" value="Unassembled WGS sequence"/>
</dbReference>
<accession>A0A9P7RFV1</accession>
<evidence type="ECO:0000256" key="4">
    <source>
        <dbReference type="ARBA" id="ARBA00022840"/>
    </source>
</evidence>
<evidence type="ECO:0000256" key="1">
    <source>
        <dbReference type="ARBA" id="ARBA00022679"/>
    </source>
</evidence>
<keyword evidence="6" id="KW-0812">Transmembrane</keyword>
<dbReference type="InterPro" id="IPR023865">
    <property type="entry name" value="Aliphatic_acid_kinase_CS"/>
</dbReference>
<protein>
    <submittedName>
        <fullName evidence="9">Glycosyltransferase family 28 domain-containing protein</fullName>
    </submittedName>
</protein>
<dbReference type="PROSITE" id="PS01076">
    <property type="entry name" value="ACETATE_KINASE_2"/>
    <property type="match status" value="1"/>
</dbReference>
<evidence type="ECO:0000256" key="2">
    <source>
        <dbReference type="ARBA" id="ARBA00022741"/>
    </source>
</evidence>
<dbReference type="GO" id="GO:0016301">
    <property type="term" value="F:kinase activity"/>
    <property type="evidence" value="ECO:0007669"/>
    <property type="project" value="UniProtKB-KW"/>
</dbReference>
<feature type="region of interest" description="Disordered" evidence="5">
    <location>
        <begin position="1"/>
        <end position="44"/>
    </location>
</feature>
<dbReference type="GO" id="GO:0005975">
    <property type="term" value="P:carbohydrate metabolic process"/>
    <property type="evidence" value="ECO:0007669"/>
    <property type="project" value="InterPro"/>
</dbReference>
<evidence type="ECO:0000259" key="8">
    <source>
        <dbReference type="Pfam" id="PF06722"/>
    </source>
</evidence>
<evidence type="ECO:0000256" key="5">
    <source>
        <dbReference type="SAM" id="MobiDB-lite"/>
    </source>
</evidence>
<dbReference type="GO" id="GO:0016906">
    <property type="term" value="F:sterol 3-beta-glucosyltransferase activity"/>
    <property type="evidence" value="ECO:0007669"/>
    <property type="project" value="UniProtKB-ARBA"/>
</dbReference>
<dbReference type="Pfam" id="PF03033">
    <property type="entry name" value="Glyco_transf_28"/>
    <property type="match status" value="1"/>
</dbReference>
<reference evidence="9" key="1">
    <citation type="submission" date="2021-05" db="EMBL/GenBank/DDBJ databases">
        <title>Comparative genomics of three Colletotrichum scovillei strains and genetic complementation revealed genes involved fungal growth and virulence on chili pepper.</title>
        <authorList>
            <person name="Hsieh D.-K."/>
            <person name="Chuang S.-C."/>
            <person name="Chen C.-Y."/>
            <person name="Chao Y.-T."/>
            <person name="Lu M.-Y.J."/>
            <person name="Lee M.-H."/>
            <person name="Shih M.-C."/>
        </authorList>
    </citation>
    <scope>NUCLEOTIDE SEQUENCE</scope>
    <source>
        <strain evidence="9">Coll-153</strain>
    </source>
</reference>
<dbReference type="InterPro" id="IPR050426">
    <property type="entry name" value="Glycosyltransferase_28"/>
</dbReference>
<evidence type="ECO:0000256" key="3">
    <source>
        <dbReference type="ARBA" id="ARBA00022777"/>
    </source>
</evidence>
<proteinExistence type="predicted"/>
<sequence>MSLGEHIQNRDTHHPSAAASTSNEMTTSSSISTPKGDPYPVADLPPGTTMRLNIVILFMGSRGDLQPSLAVAKLLQRRHGHRVRIASHPPYRAAVEAAGVGFYGIGRTDIKTMMERRLLPRKELSALVPVIREEFREMGERWWGACVDGFGFDHDGEDGVESRGGGGGGGGEGKERGAFVADLVMSTMHVYNQTSAAARLGVPLHLFGMNPRIFSREVPHSQAGWALKGPSRWKNVLSWWVQDFMFLEAMKSVIIDVRVNVMGLESMSPAWWLSQYNRMNVPCTYLWSPRLLPKPSDWADNIDVAGFVFEDVPSEYTPSPELAAFLEADPETPPVYIGFGSMSFANAQDVFEGIFEAARRVGVRAVVGKGWSNLVKEDVGRGGKGDDGEGEGNVGDDERQANGGAGGKRDMSHIFILDEAPHAWLFSRVRAVVCHGGSGTTAMALRSGRPTLVVPVAGDQPFWGSRIHAVGCGPEAKYGLAEMNSERFEEGLRELLKPGYAAAAERFADAVKRERPGEEVCVEKVLETVRVYEREGRCVVYDGRPAVWRVASTGKGEGGERKLSAVAAHVLVESGRVRREDLKVLEVVKWPDLTGPGDPVTGLVLGVQNAFGSVAADGRTGRWGRFGLHVLRVTEAPLTILAAVAFGLFNLLDFILYKLASPFEPKLYASNPRLYSYPRMLLFLLSAPFVELASVVTQPARFLADGRQGGEKGAGSRRSLLRVVLEVPLALLRVLMALANVLVGGVGITLRQLDLSCARAMGERPVGDVVAEARIRQGRVEAEELKVEGVENGRDFIGDIVRRWDERKKA</sequence>
<feature type="transmembrane region" description="Helical" evidence="6">
    <location>
        <begin position="638"/>
        <end position="660"/>
    </location>
</feature>
<gene>
    <name evidence="9" type="ORF">JMJ77_007740</name>
</gene>
<keyword evidence="4" id="KW-0067">ATP-binding</keyword>
<dbReference type="AlphaFoldDB" id="A0A9P7RFV1"/>
<dbReference type="InterPro" id="IPR002213">
    <property type="entry name" value="UDP_glucos_trans"/>
</dbReference>
<feature type="compositionally biased region" description="Basic and acidic residues" evidence="5">
    <location>
        <begin position="377"/>
        <end position="387"/>
    </location>
</feature>
<dbReference type="InterPro" id="IPR010610">
    <property type="entry name" value="EryCIII-like_C"/>
</dbReference>
<feature type="transmembrane region" description="Helical" evidence="6">
    <location>
        <begin position="681"/>
        <end position="700"/>
    </location>
</feature>
<keyword evidence="6" id="KW-1133">Transmembrane helix</keyword>
<feature type="domain" description="Erythromycin biosynthesis protein CIII-like C-terminal" evidence="8">
    <location>
        <begin position="418"/>
        <end position="516"/>
    </location>
</feature>
<organism evidence="9 10">
    <name type="scientific">Colletotrichum scovillei</name>
    <dbReference type="NCBI Taxonomy" id="1209932"/>
    <lineage>
        <taxon>Eukaryota</taxon>
        <taxon>Fungi</taxon>
        <taxon>Dikarya</taxon>
        <taxon>Ascomycota</taxon>
        <taxon>Pezizomycotina</taxon>
        <taxon>Sordariomycetes</taxon>
        <taxon>Hypocreomycetidae</taxon>
        <taxon>Glomerellales</taxon>
        <taxon>Glomerellaceae</taxon>
        <taxon>Colletotrichum</taxon>
        <taxon>Colletotrichum acutatum species complex</taxon>
    </lineage>
</organism>
<keyword evidence="10" id="KW-1185">Reference proteome</keyword>
<dbReference type="Gene3D" id="3.40.50.2000">
    <property type="entry name" value="Glycogen Phosphorylase B"/>
    <property type="match status" value="2"/>
</dbReference>
<evidence type="ECO:0000313" key="9">
    <source>
        <dbReference type="EMBL" id="KAG7055276.1"/>
    </source>
</evidence>
<keyword evidence="1" id="KW-0808">Transferase</keyword>
<dbReference type="PANTHER" id="PTHR48050:SF13">
    <property type="entry name" value="STEROL 3-BETA-GLUCOSYLTRANSFERASE UGT80A2"/>
    <property type="match status" value="1"/>
</dbReference>
<evidence type="ECO:0000259" key="7">
    <source>
        <dbReference type="Pfam" id="PF03033"/>
    </source>
</evidence>
<dbReference type="SUPFAM" id="SSF53756">
    <property type="entry name" value="UDP-Glycosyltransferase/glycogen phosphorylase"/>
    <property type="match status" value="1"/>
</dbReference>
<feature type="transmembrane region" description="Helical" evidence="6">
    <location>
        <begin position="730"/>
        <end position="750"/>
    </location>
</feature>
<dbReference type="GO" id="GO:0005524">
    <property type="term" value="F:ATP binding"/>
    <property type="evidence" value="ECO:0007669"/>
    <property type="project" value="UniProtKB-KW"/>
</dbReference>
<feature type="region of interest" description="Disordered" evidence="5">
    <location>
        <begin position="377"/>
        <end position="407"/>
    </location>
</feature>
<evidence type="ECO:0000313" key="10">
    <source>
        <dbReference type="Proteomes" id="UP000699042"/>
    </source>
</evidence>